<evidence type="ECO:0000256" key="3">
    <source>
        <dbReference type="ARBA" id="ARBA00007971"/>
    </source>
</evidence>
<comment type="similarity">
    <text evidence="3 9">Belongs to the FliF family.</text>
</comment>
<comment type="caution">
    <text evidence="14">The sequence shown here is derived from an EMBL/GenBank/DDBJ whole genome shotgun (WGS) entry which is preliminary data.</text>
</comment>
<dbReference type="Proteomes" id="UP000599024">
    <property type="component" value="Unassembled WGS sequence"/>
</dbReference>
<proteinExistence type="inferred from homology"/>
<evidence type="ECO:0000256" key="8">
    <source>
        <dbReference type="ARBA" id="ARBA00023143"/>
    </source>
</evidence>
<dbReference type="NCBIfam" id="TIGR00206">
    <property type="entry name" value="fliF"/>
    <property type="match status" value="1"/>
</dbReference>
<dbReference type="GO" id="GO:0009431">
    <property type="term" value="C:bacterial-type flagellum basal body, MS ring"/>
    <property type="evidence" value="ECO:0007669"/>
    <property type="project" value="InterPro"/>
</dbReference>
<keyword evidence="6 11" id="KW-1133">Transmembrane helix</keyword>
<evidence type="ECO:0000259" key="12">
    <source>
        <dbReference type="Pfam" id="PF01514"/>
    </source>
</evidence>
<reference evidence="14 15" key="1">
    <citation type="submission" date="2020-08" db="EMBL/GenBank/DDBJ databases">
        <title>Bridging the membrane lipid divide: bacteria of the FCB group superphylum have the potential to synthesize archaeal ether lipids.</title>
        <authorList>
            <person name="Villanueva L."/>
            <person name="Von Meijenfeldt F.A.B."/>
            <person name="Westbye A.B."/>
            <person name="Yadav S."/>
            <person name="Hopmans E.C."/>
            <person name="Dutilh B.E."/>
            <person name="Sinninghe Damste J.S."/>
        </authorList>
    </citation>
    <scope>NUCLEOTIDE SEQUENCE [LARGE SCALE GENOMIC DNA]</scope>
    <source>
        <strain evidence="14">NIOZ-UU81</strain>
    </source>
</reference>
<dbReference type="InterPro" id="IPR045851">
    <property type="entry name" value="AMP-bd_C_sf"/>
</dbReference>
<evidence type="ECO:0000256" key="4">
    <source>
        <dbReference type="ARBA" id="ARBA00022475"/>
    </source>
</evidence>
<organism evidence="14 15">
    <name type="scientific">Candidatus Desulfatifera sulfidica</name>
    <dbReference type="NCBI Taxonomy" id="2841691"/>
    <lineage>
        <taxon>Bacteria</taxon>
        <taxon>Pseudomonadati</taxon>
        <taxon>Thermodesulfobacteriota</taxon>
        <taxon>Desulfobulbia</taxon>
        <taxon>Desulfobulbales</taxon>
        <taxon>Desulfobulbaceae</taxon>
        <taxon>Candidatus Desulfatifera</taxon>
    </lineage>
</organism>
<evidence type="ECO:0000313" key="14">
    <source>
        <dbReference type="EMBL" id="MBC8207789.1"/>
    </source>
</evidence>
<keyword evidence="7 11" id="KW-0472">Membrane</keyword>
<keyword evidence="5 11" id="KW-0812">Transmembrane</keyword>
<evidence type="ECO:0000256" key="1">
    <source>
        <dbReference type="ARBA" id="ARBA00004117"/>
    </source>
</evidence>
<feature type="domain" description="Flagellar M-ring C-terminal" evidence="13">
    <location>
        <begin position="269"/>
        <end position="421"/>
    </location>
</feature>
<dbReference type="Pfam" id="PF08345">
    <property type="entry name" value="YscJ_FliF_C"/>
    <property type="match status" value="1"/>
</dbReference>
<feature type="compositionally biased region" description="Polar residues" evidence="10">
    <location>
        <begin position="1"/>
        <end position="12"/>
    </location>
</feature>
<dbReference type="GO" id="GO:0005886">
    <property type="term" value="C:plasma membrane"/>
    <property type="evidence" value="ECO:0007669"/>
    <property type="project" value="UniProtKB-SubCell"/>
</dbReference>
<comment type="function">
    <text evidence="9">The M ring may be actively involved in energy transduction.</text>
</comment>
<dbReference type="GO" id="GO:0071973">
    <property type="term" value="P:bacterial-type flagellum-dependent cell motility"/>
    <property type="evidence" value="ECO:0007669"/>
    <property type="project" value="InterPro"/>
</dbReference>
<dbReference type="InterPro" id="IPR006182">
    <property type="entry name" value="FliF_N_dom"/>
</dbReference>
<feature type="compositionally biased region" description="Basic and acidic residues" evidence="10">
    <location>
        <begin position="292"/>
        <end position="315"/>
    </location>
</feature>
<feature type="domain" description="Flagellar M-ring N-terminal" evidence="12">
    <location>
        <begin position="62"/>
        <end position="235"/>
    </location>
</feature>
<evidence type="ECO:0000313" key="15">
    <source>
        <dbReference type="Proteomes" id="UP000599024"/>
    </source>
</evidence>
<dbReference type="PRINTS" id="PR01009">
    <property type="entry name" value="FLGMRINGFLIF"/>
</dbReference>
<protein>
    <recommendedName>
        <fullName evidence="9">Flagellar M-ring protein</fullName>
    </recommendedName>
</protein>
<feature type="region of interest" description="Disordered" evidence="10">
    <location>
        <begin position="292"/>
        <end position="316"/>
    </location>
</feature>
<dbReference type="InterPro" id="IPR000067">
    <property type="entry name" value="FlgMring_FliF"/>
</dbReference>
<sequence>MATESSQTQGGSSAEDPRSNPVRQQNIFDRLGRWLLSRKLAIVGVGVISVLVFTVLIVQFRTASYQLLYANLAPNDVVSVVTWLKGQKIDYQLKNNDRNIWVPAEQLHETRLNLAAIGLPSQSSVGFEVFDRQSFALTDFVQKINYTRALQGELGRTITALDPVKSARVHLALPEKRLLEEQQQDATASVIVTLVAGRSLDQDQVKGVIHLVAGSITGLNADHVTVIDSGGNVLNHGLGKHDDGRFSTDDLAYQQQVEQRLELRAQELLDKAVGENNSLVRITATLDFARTEETQERFDSEEPVIRSEQGQEERGMAVGGGGISGVASNAPVGQDQNGVFPGSISRTIKTVSRTTKSVGNVTNLSVSVLVADKLIEVTETSPESKESRSTEELDAIGDMIATAIGLQPKRGDQINIVSLPFIPAAVPPVVEFEPMPSTLLYDALPAIKIVLIAVGFILAYFFLIRPLIKKMSMQVVQHHKTVPELQREQSINQAAINKPQEVIPDSTVRLRREVMSDERLTSYIIKNWIQER</sequence>
<evidence type="ECO:0000256" key="10">
    <source>
        <dbReference type="SAM" id="MobiDB-lite"/>
    </source>
</evidence>
<dbReference type="InterPro" id="IPR013556">
    <property type="entry name" value="Flag_M-ring_C"/>
</dbReference>
<dbReference type="AlphaFoldDB" id="A0A8J6TCT7"/>
<evidence type="ECO:0000256" key="2">
    <source>
        <dbReference type="ARBA" id="ARBA00004651"/>
    </source>
</evidence>
<evidence type="ECO:0000256" key="11">
    <source>
        <dbReference type="SAM" id="Phobius"/>
    </source>
</evidence>
<accession>A0A8J6TCT7</accession>
<evidence type="ECO:0000256" key="9">
    <source>
        <dbReference type="PIRNR" id="PIRNR004862"/>
    </source>
</evidence>
<gene>
    <name evidence="14" type="primary">fliF</name>
    <name evidence="14" type="ORF">H8E79_01300</name>
</gene>
<dbReference type="InterPro" id="IPR043427">
    <property type="entry name" value="YscJ/FliF"/>
</dbReference>
<dbReference type="GO" id="GO:0003774">
    <property type="term" value="F:cytoskeletal motor activity"/>
    <property type="evidence" value="ECO:0007669"/>
    <property type="project" value="InterPro"/>
</dbReference>
<feature type="transmembrane region" description="Helical" evidence="11">
    <location>
        <begin position="40"/>
        <end position="60"/>
    </location>
</feature>
<evidence type="ECO:0000256" key="5">
    <source>
        <dbReference type="ARBA" id="ARBA00022692"/>
    </source>
</evidence>
<dbReference type="PANTHER" id="PTHR30046:SF0">
    <property type="entry name" value="FLAGELLAR M-RING PROTEIN"/>
    <property type="match status" value="1"/>
</dbReference>
<dbReference type="EMBL" id="JACNLK010000016">
    <property type="protein sequence ID" value="MBC8207789.1"/>
    <property type="molecule type" value="Genomic_DNA"/>
</dbReference>
<dbReference type="PIRSF" id="PIRSF004862">
    <property type="entry name" value="FliF"/>
    <property type="match status" value="1"/>
</dbReference>
<keyword evidence="4" id="KW-1003">Cell membrane</keyword>
<dbReference type="Gene3D" id="3.30.300.30">
    <property type="match status" value="1"/>
</dbReference>
<feature type="region of interest" description="Disordered" evidence="10">
    <location>
        <begin position="1"/>
        <end position="21"/>
    </location>
</feature>
<dbReference type="PANTHER" id="PTHR30046">
    <property type="entry name" value="FLAGELLAR M-RING PROTEIN"/>
    <property type="match status" value="1"/>
</dbReference>
<feature type="transmembrane region" description="Helical" evidence="11">
    <location>
        <begin position="443"/>
        <end position="463"/>
    </location>
</feature>
<evidence type="ECO:0000256" key="6">
    <source>
        <dbReference type="ARBA" id="ARBA00022989"/>
    </source>
</evidence>
<keyword evidence="14" id="KW-0282">Flagellum</keyword>
<comment type="subcellular location">
    <subcellularLocation>
        <location evidence="1 9">Bacterial flagellum basal body</location>
    </subcellularLocation>
    <subcellularLocation>
        <location evidence="2">Cell membrane</location>
        <topology evidence="2">Multi-pass membrane protein</topology>
    </subcellularLocation>
</comment>
<name>A0A8J6TCT7_9BACT</name>
<evidence type="ECO:0000256" key="7">
    <source>
        <dbReference type="ARBA" id="ARBA00023136"/>
    </source>
</evidence>
<keyword evidence="14" id="KW-0966">Cell projection</keyword>
<keyword evidence="8 9" id="KW-0975">Bacterial flagellum</keyword>
<keyword evidence="14" id="KW-0969">Cilium</keyword>
<dbReference type="Pfam" id="PF01514">
    <property type="entry name" value="YscJ_FliF"/>
    <property type="match status" value="1"/>
</dbReference>
<evidence type="ECO:0000259" key="13">
    <source>
        <dbReference type="Pfam" id="PF08345"/>
    </source>
</evidence>